<gene>
    <name evidence="3" type="ordered locus">Palpr_1288</name>
</gene>
<evidence type="ECO:0000313" key="4">
    <source>
        <dbReference type="Proteomes" id="UP000008718"/>
    </source>
</evidence>
<evidence type="ECO:0000259" key="2">
    <source>
        <dbReference type="Pfam" id="PF13477"/>
    </source>
</evidence>
<dbReference type="RefSeq" id="WP_013444804.1">
    <property type="nucleotide sequence ID" value="NC_014734.1"/>
</dbReference>
<dbReference type="SUPFAM" id="SSF53756">
    <property type="entry name" value="UDP-Glycosyltransferase/glycogen phosphorylase"/>
    <property type="match status" value="1"/>
</dbReference>
<dbReference type="STRING" id="694427.Palpr_1288"/>
<sequence>MSRLQQYISESDVTNNSKRIAFVGNTAFSLYNFRLGVMKSFVDKGYTVFAIAPRDQYSPLFAADGIIFVHLEIDGKGTNVLTDIMLFCKMVKIYKSHSFDFVFHYTVKPIIYGSFVCRLLKINSIAVTTGLGYTFDAGKWLNLFVVSLYRKSLQRVKEVWFLNTDNRDVFLKKHIVEESRSFVLNSEGLDTDFFIPKRKAMNKDKFVFLFLSRLVKEKGIEEFVLAAKLLKQKYPNTEFQVLGKTDIQNPHNIPVTKLIEWDREGAIRYFEDTMDVRTFIANSDCVVLPSYYGEGVPRCLMEAMSMERPIITTDNVGCKELIEHNINGKMCAPRDVESLAKMMEEMYLLDAAERNEMGKNGRRKMLEHYDEKLIIDVYHHKTGLYIN</sequence>
<feature type="domain" description="Glycosyl transferase family 1" evidence="1">
    <location>
        <begin position="195"/>
        <end position="363"/>
    </location>
</feature>
<dbReference type="eggNOG" id="COG0438">
    <property type="taxonomic scope" value="Bacteria"/>
</dbReference>
<organism evidence="3 4">
    <name type="scientific">Paludibacter propionicigenes (strain DSM 17365 / JCM 13257 / WB4)</name>
    <dbReference type="NCBI Taxonomy" id="694427"/>
    <lineage>
        <taxon>Bacteria</taxon>
        <taxon>Pseudomonadati</taxon>
        <taxon>Bacteroidota</taxon>
        <taxon>Bacteroidia</taxon>
        <taxon>Bacteroidales</taxon>
        <taxon>Paludibacteraceae</taxon>
        <taxon>Paludibacter</taxon>
    </lineage>
</organism>
<dbReference type="InterPro" id="IPR028098">
    <property type="entry name" value="Glyco_trans_4-like_N"/>
</dbReference>
<reference evidence="3 4" key="2">
    <citation type="journal article" date="2011" name="Stand. Genomic Sci.">
        <title>Complete genome sequence of Paludibacter propionicigenes type strain (WB4).</title>
        <authorList>
            <person name="Gronow S."/>
            <person name="Munk C."/>
            <person name="Lapidus A."/>
            <person name="Nolan M."/>
            <person name="Lucas S."/>
            <person name="Hammon N."/>
            <person name="Deshpande S."/>
            <person name="Cheng J.F."/>
            <person name="Tapia R."/>
            <person name="Han C."/>
            <person name="Goodwin L."/>
            <person name="Pitluck S."/>
            <person name="Liolios K."/>
            <person name="Ivanova N."/>
            <person name="Mavromatis K."/>
            <person name="Mikhailova N."/>
            <person name="Pati A."/>
            <person name="Chen A."/>
            <person name="Palaniappan K."/>
            <person name="Land M."/>
            <person name="Hauser L."/>
            <person name="Chang Y.J."/>
            <person name="Jeffries C.D."/>
            <person name="Brambilla E."/>
            <person name="Rohde M."/>
            <person name="Goker M."/>
            <person name="Detter J.C."/>
            <person name="Woyke T."/>
            <person name="Bristow J."/>
            <person name="Eisen J.A."/>
            <person name="Markowitz V."/>
            <person name="Hugenholtz P."/>
            <person name="Kyrpides N.C."/>
            <person name="Klenk H.P."/>
        </authorList>
    </citation>
    <scope>NUCLEOTIDE SEQUENCE [LARGE SCALE GENOMIC DNA]</scope>
    <source>
        <strain evidence="4">DSM 17365 / JCM 13257 / WB4</strain>
    </source>
</reference>
<dbReference type="KEGG" id="ppn:Palpr_1288"/>
<dbReference type="InterPro" id="IPR001296">
    <property type="entry name" value="Glyco_trans_1"/>
</dbReference>
<dbReference type="CDD" id="cd03808">
    <property type="entry name" value="GT4_CapM-like"/>
    <property type="match status" value="1"/>
</dbReference>
<dbReference type="CAZy" id="GT4">
    <property type="family name" value="Glycosyltransferase Family 4"/>
</dbReference>
<name>E4T3Z1_PALPW</name>
<dbReference type="EMBL" id="CP002345">
    <property type="protein sequence ID" value="ADQ79435.1"/>
    <property type="molecule type" value="Genomic_DNA"/>
</dbReference>
<dbReference type="Proteomes" id="UP000008718">
    <property type="component" value="Chromosome"/>
</dbReference>
<accession>E4T3Z1</accession>
<keyword evidence="4" id="KW-1185">Reference proteome</keyword>
<reference key="1">
    <citation type="submission" date="2010-11" db="EMBL/GenBank/DDBJ databases">
        <title>The complete genome of Paludibacter propionicigenes DSM 17365.</title>
        <authorList>
            <consortium name="US DOE Joint Genome Institute (JGI-PGF)"/>
            <person name="Lucas S."/>
            <person name="Copeland A."/>
            <person name="Lapidus A."/>
            <person name="Bruce D."/>
            <person name="Goodwin L."/>
            <person name="Pitluck S."/>
            <person name="Kyrpides N."/>
            <person name="Mavromatis K."/>
            <person name="Ivanova N."/>
            <person name="Munk A.C."/>
            <person name="Brettin T."/>
            <person name="Detter J.C."/>
            <person name="Han C."/>
            <person name="Tapia R."/>
            <person name="Land M."/>
            <person name="Hauser L."/>
            <person name="Markowitz V."/>
            <person name="Cheng J.-F."/>
            <person name="Hugenholtz P."/>
            <person name="Woyke T."/>
            <person name="Wu D."/>
            <person name="Gronow S."/>
            <person name="Wellnitz S."/>
            <person name="Brambilla E."/>
            <person name="Klenk H.-P."/>
            <person name="Eisen J.A."/>
        </authorList>
    </citation>
    <scope>NUCLEOTIDE SEQUENCE</scope>
    <source>
        <strain>WB4</strain>
    </source>
</reference>
<proteinExistence type="predicted"/>
<keyword evidence="3" id="KW-0808">Transferase</keyword>
<dbReference type="AlphaFoldDB" id="E4T3Z1"/>
<dbReference type="GO" id="GO:0016757">
    <property type="term" value="F:glycosyltransferase activity"/>
    <property type="evidence" value="ECO:0007669"/>
    <property type="project" value="InterPro"/>
</dbReference>
<evidence type="ECO:0000313" key="3">
    <source>
        <dbReference type="EMBL" id="ADQ79435.1"/>
    </source>
</evidence>
<protein>
    <submittedName>
        <fullName evidence="3">Glycosyl transferase group 1</fullName>
    </submittedName>
</protein>
<dbReference type="Gene3D" id="3.40.50.2000">
    <property type="entry name" value="Glycogen Phosphorylase B"/>
    <property type="match status" value="2"/>
</dbReference>
<dbReference type="Pfam" id="PF00534">
    <property type="entry name" value="Glycos_transf_1"/>
    <property type="match status" value="1"/>
</dbReference>
<dbReference type="PANTHER" id="PTHR12526:SF638">
    <property type="entry name" value="SPORE COAT PROTEIN SA"/>
    <property type="match status" value="1"/>
</dbReference>
<dbReference type="OrthoDB" id="9790710at2"/>
<dbReference type="Pfam" id="PF13477">
    <property type="entry name" value="Glyco_trans_4_2"/>
    <property type="match status" value="1"/>
</dbReference>
<dbReference type="PANTHER" id="PTHR12526">
    <property type="entry name" value="GLYCOSYLTRANSFERASE"/>
    <property type="match status" value="1"/>
</dbReference>
<dbReference type="HOGENOM" id="CLU_009583_8_1_10"/>
<feature type="domain" description="Glycosyltransferase subfamily 4-like N-terminal" evidence="2">
    <location>
        <begin position="19"/>
        <end position="160"/>
    </location>
</feature>
<evidence type="ECO:0000259" key="1">
    <source>
        <dbReference type="Pfam" id="PF00534"/>
    </source>
</evidence>